<evidence type="ECO:0000256" key="13">
    <source>
        <dbReference type="ARBA" id="ARBA00023223"/>
    </source>
</evidence>
<dbReference type="FunFam" id="3.40.50.12780:FF:000003">
    <property type="entry name" value="Long-chain-fatty-acid--CoA ligase FadD"/>
    <property type="match status" value="1"/>
</dbReference>
<keyword evidence="11" id="KW-0788">Thiol protease</keyword>
<evidence type="ECO:0000256" key="14">
    <source>
        <dbReference type="ARBA" id="ARBA00023262"/>
    </source>
</evidence>
<dbReference type="GO" id="GO:0006508">
    <property type="term" value="P:proteolysis"/>
    <property type="evidence" value="ECO:0007669"/>
    <property type="project" value="UniProtKB-KW"/>
</dbReference>
<name>A0A8W8HRT3_MAGGI</name>
<organism evidence="17 18">
    <name type="scientific">Magallana gigas</name>
    <name type="common">Pacific oyster</name>
    <name type="synonym">Crassostrea gigas</name>
    <dbReference type="NCBI Taxonomy" id="29159"/>
    <lineage>
        <taxon>Eukaryota</taxon>
        <taxon>Metazoa</taxon>
        <taxon>Spiralia</taxon>
        <taxon>Lophotrochozoa</taxon>
        <taxon>Mollusca</taxon>
        <taxon>Bivalvia</taxon>
        <taxon>Autobranchia</taxon>
        <taxon>Pteriomorphia</taxon>
        <taxon>Ostreida</taxon>
        <taxon>Ostreoidea</taxon>
        <taxon>Ostreidae</taxon>
        <taxon>Magallana</taxon>
    </lineage>
</organism>
<dbReference type="InterPro" id="IPR003323">
    <property type="entry name" value="OTU_dom"/>
</dbReference>
<dbReference type="Pfam" id="PF10275">
    <property type="entry name" value="Peptidase_C65"/>
    <property type="match status" value="1"/>
</dbReference>
<evidence type="ECO:0000256" key="8">
    <source>
        <dbReference type="ARBA" id="ARBA00022741"/>
    </source>
</evidence>
<dbReference type="Proteomes" id="UP000005408">
    <property type="component" value="Unassembled WGS sequence"/>
</dbReference>
<evidence type="ECO:0000256" key="5">
    <source>
        <dbReference type="ARBA" id="ARBA00012759"/>
    </source>
</evidence>
<evidence type="ECO:0000256" key="9">
    <source>
        <dbReference type="ARBA" id="ARBA00022786"/>
    </source>
</evidence>
<dbReference type="SUPFAM" id="SSF56801">
    <property type="entry name" value="Acetyl-CoA synthetase-like"/>
    <property type="match status" value="1"/>
</dbReference>
<dbReference type="Gene3D" id="3.30.200.60">
    <property type="entry name" value="Peptidase C65 Otubain, subdomain 1"/>
    <property type="match status" value="1"/>
</dbReference>
<feature type="domain" description="OTU" evidence="16">
    <location>
        <begin position="68"/>
        <end position="259"/>
    </location>
</feature>
<dbReference type="InterPro" id="IPR025110">
    <property type="entry name" value="AMP-bd_C"/>
</dbReference>
<dbReference type="InterPro" id="IPR038765">
    <property type="entry name" value="Papain-like_cys_pep_sf"/>
</dbReference>
<dbReference type="GO" id="GO:0008218">
    <property type="term" value="P:bioluminescence"/>
    <property type="evidence" value="ECO:0007669"/>
    <property type="project" value="UniProtKB-KW"/>
</dbReference>
<dbReference type="SUPFAM" id="SSF54001">
    <property type="entry name" value="Cysteine proteinases"/>
    <property type="match status" value="1"/>
</dbReference>
<evidence type="ECO:0000256" key="12">
    <source>
        <dbReference type="ARBA" id="ARBA00022840"/>
    </source>
</evidence>
<evidence type="ECO:0000256" key="1">
    <source>
        <dbReference type="ARBA" id="ARBA00000707"/>
    </source>
</evidence>
<evidence type="ECO:0000259" key="16">
    <source>
        <dbReference type="PROSITE" id="PS50802"/>
    </source>
</evidence>
<dbReference type="CDD" id="cd22763">
    <property type="entry name" value="OTUB1"/>
    <property type="match status" value="1"/>
</dbReference>
<dbReference type="PANTHER" id="PTHR24096">
    <property type="entry name" value="LONG-CHAIN-FATTY-ACID--COA LIGASE"/>
    <property type="match status" value="1"/>
</dbReference>
<evidence type="ECO:0000256" key="2">
    <source>
        <dbReference type="ARBA" id="ARBA00006432"/>
    </source>
</evidence>
<evidence type="ECO:0000256" key="11">
    <source>
        <dbReference type="ARBA" id="ARBA00022807"/>
    </source>
</evidence>
<dbReference type="EnsemblMetazoa" id="G10783.3">
    <property type="protein sequence ID" value="G10783.3:cds"/>
    <property type="gene ID" value="G10783"/>
</dbReference>
<dbReference type="InterPro" id="IPR019400">
    <property type="entry name" value="Peptidase_C65_otubain"/>
</dbReference>
<evidence type="ECO:0000256" key="3">
    <source>
        <dbReference type="ARBA" id="ARBA00006579"/>
    </source>
</evidence>
<keyword evidence="14" id="KW-0599">Photoprotein</keyword>
<dbReference type="PROSITE" id="PS00455">
    <property type="entry name" value="AMP_BINDING"/>
    <property type="match status" value="1"/>
</dbReference>
<sequence>MAEKPFQFDPEKNYDEQTLAQQSEIEKEIASSQAIIGSRIGFDEFSAEYSEEDQIYLHKLQDLKNRFSCVRKVRGDGNCFYRAFGFRYFETLVEDKTDFKRFKDIAQKTRDDLVKLGFPEFTIDDFHENFMDVVNKLESCTVDDLLQTFNDQGLSDYLVVFLRLVVSGHLQKEADFFSNFIEGERGIKEFCNQEVEPMGKESDHIQIIALTAALGVPVRVEYMDRGEGDQCNHHHFPEDSNPVVTLLYRPGHYDILFKQFKMSSVKTMKHLERGTQFLLKSIKPSGTLRNRTPGRLRPLAPCSSRQFSSSTALHKIYKSRFEDIQLEQKPLGQFMLEKFEKFGDRVALVDFLTDRKYTYAQLRSSVVKVASALTRLGYKKGDVISIHSVNIPEFSILLLAAASAGIIVTTSNPAYTAGELSRQLEHSNAKAVFTIPQLVPVIRDAIDSSDSLKELANKITVFGESEGCRPFSTLMQDDGKAFPENTTINPLDDVCVLPYSSGTTGLPKGVMLTHDNIVANVQQFRKLLKVTEDDTSLGILPFFHIYGMCPVMMGVLVDGGKLVTLPKFDPEMFLKALDSHKVTQLHIVPPIVLFLGKHPMVSNFDLSNLNTITSGAAPLGEGLTNEVMTRLKAVIRQGYGLTETSPVTHLDVIPPNPGSIGCVIPNTLCRVVNAETDEDVAEGEVGEICVKGPQVMKGYLNNQKATDEMIKNGWLHTGDIGHYDKERDVFVITDRLKELIKYKGNQVAPAELEDLLLQHPAVQDVAVIGLPDEDGGEVPLAYIVKKPNQEVSAHDIMSFVEGNVAHYKRLRGGVEFIDQIPKSPSGKILRRILRESLPKPV</sequence>
<keyword evidence="12" id="KW-0067">ATP-binding</keyword>
<evidence type="ECO:0000256" key="7">
    <source>
        <dbReference type="ARBA" id="ARBA00022670"/>
    </source>
</evidence>
<dbReference type="Gene3D" id="3.40.50.12780">
    <property type="entry name" value="N-terminal domain of ligase-like"/>
    <property type="match status" value="1"/>
</dbReference>
<dbReference type="GO" id="GO:0004843">
    <property type="term" value="F:cysteine-type deubiquitinase activity"/>
    <property type="evidence" value="ECO:0007669"/>
    <property type="project" value="UniProtKB-EC"/>
</dbReference>
<keyword evidence="9" id="KW-0833">Ubl conjugation pathway</keyword>
<comment type="catalytic activity">
    <reaction evidence="1">
        <text>Thiol-dependent hydrolysis of ester, thioester, amide, peptide and isopeptide bonds formed by the C-terminal Gly of ubiquitin (a 76-residue protein attached to proteins as an intracellular targeting signal).</text>
        <dbReference type="EC" id="3.4.19.12"/>
    </reaction>
</comment>
<keyword evidence="10" id="KW-0378">Hydrolase</keyword>
<comment type="similarity">
    <text evidence="2">Belongs to the ATP-dependent AMP-binding enzyme family.</text>
</comment>
<comment type="catalytic activity">
    <reaction evidence="15">
        <text>firefly D-luciferin + ATP + O2 = firefly oxyluciferin + hnu + AMP + CO2 + diphosphate</text>
        <dbReference type="Rhea" id="RHEA:10732"/>
        <dbReference type="ChEBI" id="CHEBI:15379"/>
        <dbReference type="ChEBI" id="CHEBI:16526"/>
        <dbReference type="ChEBI" id="CHEBI:16792"/>
        <dbReference type="ChEBI" id="CHEBI:30212"/>
        <dbReference type="ChEBI" id="CHEBI:30616"/>
        <dbReference type="ChEBI" id="CHEBI:33019"/>
        <dbReference type="ChEBI" id="CHEBI:58038"/>
        <dbReference type="ChEBI" id="CHEBI:456215"/>
        <dbReference type="EC" id="1.13.12.7"/>
    </reaction>
</comment>
<dbReference type="GO" id="GO:0016405">
    <property type="term" value="F:CoA-ligase activity"/>
    <property type="evidence" value="ECO:0007669"/>
    <property type="project" value="TreeGrafter"/>
</dbReference>
<dbReference type="Gene3D" id="3.30.300.30">
    <property type="match status" value="1"/>
</dbReference>
<dbReference type="EC" id="3.4.19.12" evidence="5"/>
<dbReference type="FunFam" id="1.20.1300.20:FF:000001">
    <property type="entry name" value="Ubiquitin thioesterase OTUB1"/>
    <property type="match status" value="1"/>
</dbReference>
<dbReference type="InterPro" id="IPR042099">
    <property type="entry name" value="ANL_N_sf"/>
</dbReference>
<evidence type="ECO:0000256" key="4">
    <source>
        <dbReference type="ARBA" id="ARBA00012532"/>
    </source>
</evidence>
<keyword evidence="8" id="KW-0547">Nucleotide-binding</keyword>
<dbReference type="InterPro" id="IPR042468">
    <property type="entry name" value="Peptidase_C65_otubain_sub1"/>
</dbReference>
<dbReference type="InterPro" id="IPR045851">
    <property type="entry name" value="AMP-bd_C_sf"/>
</dbReference>
<evidence type="ECO:0000313" key="18">
    <source>
        <dbReference type="Proteomes" id="UP000005408"/>
    </source>
</evidence>
<evidence type="ECO:0000256" key="6">
    <source>
        <dbReference type="ARBA" id="ARBA00019043"/>
    </source>
</evidence>
<evidence type="ECO:0000256" key="10">
    <source>
        <dbReference type="ARBA" id="ARBA00022801"/>
    </source>
</evidence>
<dbReference type="Gene3D" id="1.20.1300.20">
    <property type="entry name" value="Peptidase C65 Otubain, subdomain 2"/>
    <property type="match status" value="1"/>
</dbReference>
<dbReference type="Pfam" id="PF00501">
    <property type="entry name" value="AMP-binding"/>
    <property type="match status" value="1"/>
</dbReference>
<reference evidence="17" key="1">
    <citation type="submission" date="2022-08" db="UniProtKB">
        <authorList>
            <consortium name="EnsemblMetazoa"/>
        </authorList>
    </citation>
    <scope>IDENTIFICATION</scope>
    <source>
        <strain evidence="17">05x7-T-G4-1.051#20</strain>
    </source>
</reference>
<comment type="similarity">
    <text evidence="3">Belongs to the peptidase C65 family.</text>
</comment>
<dbReference type="FunFam" id="3.30.300.30:FF:000007">
    <property type="entry name" value="4-coumarate--CoA ligase 2"/>
    <property type="match status" value="1"/>
</dbReference>
<dbReference type="PROSITE" id="PS50802">
    <property type="entry name" value="OTU"/>
    <property type="match status" value="1"/>
</dbReference>
<dbReference type="InterPro" id="IPR020845">
    <property type="entry name" value="AMP-binding_CS"/>
</dbReference>
<evidence type="ECO:0000313" key="17">
    <source>
        <dbReference type="EnsemblMetazoa" id="G10783.3:cds"/>
    </source>
</evidence>
<dbReference type="InterPro" id="IPR042467">
    <property type="entry name" value="Peptidase_C65_otubain_sub2"/>
</dbReference>
<keyword evidence="13" id="KW-0455">Luminescence</keyword>
<dbReference type="PANTHER" id="PTHR24096:SF422">
    <property type="entry name" value="BCDNA.GH02901"/>
    <property type="match status" value="1"/>
</dbReference>
<keyword evidence="18" id="KW-1185">Reference proteome</keyword>
<dbReference type="AlphaFoldDB" id="A0A8W8HRT3"/>
<dbReference type="InterPro" id="IPR000873">
    <property type="entry name" value="AMP-dep_synth/lig_dom"/>
</dbReference>
<proteinExistence type="inferred from homology"/>
<dbReference type="EC" id="1.13.12.7" evidence="4"/>
<dbReference type="Pfam" id="PF13193">
    <property type="entry name" value="AMP-binding_C"/>
    <property type="match status" value="1"/>
</dbReference>
<dbReference type="GO" id="GO:0005524">
    <property type="term" value="F:ATP binding"/>
    <property type="evidence" value="ECO:0007669"/>
    <property type="project" value="UniProtKB-KW"/>
</dbReference>
<accession>A0A8W8HRT3</accession>
<protein>
    <recommendedName>
        <fullName evidence="6">Luciferin 4-monooxygenase</fullName>
        <ecNumber evidence="4">1.13.12.7</ecNumber>
        <ecNumber evidence="5">3.4.19.12</ecNumber>
    </recommendedName>
</protein>
<evidence type="ECO:0000256" key="15">
    <source>
        <dbReference type="ARBA" id="ARBA00048497"/>
    </source>
</evidence>
<keyword evidence="7" id="KW-0645">Protease</keyword>